<dbReference type="PANTHER" id="PTHR42305:SF1">
    <property type="entry name" value="MEMBRANE PROTEIN RV1733C-RELATED"/>
    <property type="match status" value="1"/>
</dbReference>
<reference evidence="2 3" key="1">
    <citation type="submission" date="2015-10" db="EMBL/GenBank/DDBJ databases">
        <title>Draft genome sequence of Streptomyces canus DSM 40017, type strain for the species Streptomyces canus.</title>
        <authorList>
            <person name="Ruckert C."/>
            <person name="Winkler A."/>
            <person name="Kalinowski J."/>
            <person name="Kampfer P."/>
            <person name="Glaeser S."/>
        </authorList>
    </citation>
    <scope>NUCLEOTIDE SEQUENCE [LARGE SCALE GENOMIC DNA]</scope>
    <source>
        <strain evidence="2 3">DSM 40017</strain>
    </source>
</reference>
<dbReference type="EMBL" id="LMWU01000045">
    <property type="protein sequence ID" value="KUN60388.1"/>
    <property type="molecule type" value="Genomic_DNA"/>
</dbReference>
<evidence type="ECO:0000313" key="3">
    <source>
        <dbReference type="Proteomes" id="UP000053669"/>
    </source>
</evidence>
<feature type="region of interest" description="Disordered" evidence="1">
    <location>
        <begin position="90"/>
        <end position="110"/>
    </location>
</feature>
<dbReference type="STRING" id="58343.AQJ46_37925"/>
<proteinExistence type="predicted"/>
<dbReference type="RefSeq" id="WP_059209880.1">
    <property type="nucleotide sequence ID" value="NZ_KQ948670.1"/>
</dbReference>
<accession>A0A117QY08</accession>
<sequence>MAHGKRTKKWFWRWRNNPLRRREDIAEAWLMLALCALVAVGGTAAGLVTAHATDETLAQLRSERRSTHAVLLTDTSEHVSAVRSSGDKVSASVRWRTPDGSARTGRTLTDTGLKAGTPVVVWQDSHGKLTTAPPSAGEAAVEAGVLGTAAGLALTGAVLGVGAVVRWRLDRQRIDSWGREWDLAGPQWGHRTG</sequence>
<dbReference type="InterPro" id="IPR039708">
    <property type="entry name" value="MT1774/Rv1733c-like"/>
</dbReference>
<dbReference type="AlphaFoldDB" id="A0A117QY08"/>
<name>A0A117QY08_9ACTN</name>
<gene>
    <name evidence="2" type="ORF">AQJ46_37925</name>
</gene>
<evidence type="ECO:0008006" key="4">
    <source>
        <dbReference type="Google" id="ProtNLM"/>
    </source>
</evidence>
<organism evidence="2 3">
    <name type="scientific">Streptomyces canus</name>
    <dbReference type="NCBI Taxonomy" id="58343"/>
    <lineage>
        <taxon>Bacteria</taxon>
        <taxon>Bacillati</taxon>
        <taxon>Actinomycetota</taxon>
        <taxon>Actinomycetes</taxon>
        <taxon>Kitasatosporales</taxon>
        <taxon>Streptomycetaceae</taxon>
        <taxon>Streptomyces</taxon>
        <taxon>Streptomyces aurantiacus group</taxon>
    </lineage>
</organism>
<dbReference type="PANTHER" id="PTHR42305">
    <property type="entry name" value="MEMBRANE PROTEIN RV1733C-RELATED"/>
    <property type="match status" value="1"/>
</dbReference>
<protein>
    <recommendedName>
        <fullName evidence="4">Proline rich protein membrane protein</fullName>
    </recommendedName>
</protein>
<evidence type="ECO:0000313" key="2">
    <source>
        <dbReference type="EMBL" id="KUN60388.1"/>
    </source>
</evidence>
<evidence type="ECO:0000256" key="1">
    <source>
        <dbReference type="SAM" id="MobiDB-lite"/>
    </source>
</evidence>
<dbReference type="Proteomes" id="UP000053669">
    <property type="component" value="Unassembled WGS sequence"/>
</dbReference>
<comment type="caution">
    <text evidence="2">The sequence shown here is derived from an EMBL/GenBank/DDBJ whole genome shotgun (WGS) entry which is preliminary data.</text>
</comment>